<evidence type="ECO:0000313" key="5">
    <source>
        <dbReference type="EMBL" id="QLQ30701.1"/>
    </source>
</evidence>
<dbReference type="SUPFAM" id="SSF55469">
    <property type="entry name" value="FMN-dependent nitroreductase-like"/>
    <property type="match status" value="1"/>
</dbReference>
<name>A0A7L6ANP1_9GAMM</name>
<keyword evidence="2" id="KW-0288">FMN</keyword>
<feature type="domain" description="Nitroreductase" evidence="4">
    <location>
        <begin position="7"/>
        <end position="196"/>
    </location>
</feature>
<sequence length="221" mass="25657">MKVSEAIRNRRSVRAFLDKPVDRKQIMQLLDTARWAPSGSNTQPWQVAVLMGERKNRLQQRLEASYRKGVPNQQDYIYYPLEWMNPYQARRRECGLQLYSALNIKREDTQRRMVQWIANYHSFDAPVVLLFFMDKVMQTGSYLDYGMFLQSLMLAAVEQGLATCAQAALCDYSDVIREFLGYDADKVLVCGMALGYEDSAAAINDYRTPRAQPLDFTRFFD</sequence>
<dbReference type="Gene3D" id="3.40.109.10">
    <property type="entry name" value="NADH Oxidase"/>
    <property type="match status" value="1"/>
</dbReference>
<evidence type="ECO:0000256" key="2">
    <source>
        <dbReference type="ARBA" id="ARBA00022643"/>
    </source>
</evidence>
<keyword evidence="1" id="KW-0285">Flavoprotein</keyword>
<proteinExistence type="predicted"/>
<dbReference type="InterPro" id="IPR029479">
    <property type="entry name" value="Nitroreductase"/>
</dbReference>
<dbReference type="CDD" id="cd02136">
    <property type="entry name" value="PnbA_NfnB-like"/>
    <property type="match status" value="1"/>
</dbReference>
<dbReference type="PANTHER" id="PTHR23026:SF90">
    <property type="entry name" value="IODOTYROSINE DEIODINASE 1"/>
    <property type="match status" value="1"/>
</dbReference>
<evidence type="ECO:0000313" key="6">
    <source>
        <dbReference type="Proteomes" id="UP000510621"/>
    </source>
</evidence>
<organism evidence="5 6">
    <name type="scientific">Candidatus Thiothrix singaporensis</name>
    <dbReference type="NCBI Taxonomy" id="2799669"/>
    <lineage>
        <taxon>Bacteria</taxon>
        <taxon>Pseudomonadati</taxon>
        <taxon>Pseudomonadota</taxon>
        <taxon>Gammaproteobacteria</taxon>
        <taxon>Thiotrichales</taxon>
        <taxon>Thiotrichaceae</taxon>
        <taxon>Thiothrix</taxon>
    </lineage>
</organism>
<evidence type="ECO:0000259" key="4">
    <source>
        <dbReference type="Pfam" id="PF00881"/>
    </source>
</evidence>
<reference evidence="5" key="1">
    <citation type="submission" date="2020-06" db="EMBL/GenBank/DDBJ databases">
        <title>Analysis procedures for assessing recovery of high quality, complete, closed genomes from Nanopore long read metagenome sequencing.</title>
        <authorList>
            <person name="Bessarab I."/>
            <person name="Arumugam K."/>
            <person name="Haryono M."/>
            <person name="Liu X."/>
            <person name="Roy S."/>
            <person name="Zuniga-Montanez R.E."/>
            <person name="Qiu G."/>
            <person name="Drautz-Moses D.I."/>
            <person name="Law Y.Y."/>
            <person name="Wuertz S."/>
            <person name="Lauro F.M."/>
            <person name="Huson D.H."/>
            <person name="Williams R.B."/>
        </authorList>
    </citation>
    <scope>NUCLEOTIDE SEQUENCE [LARGE SCALE GENOMIC DNA]</scope>
    <source>
        <strain evidence="5">SSD2</strain>
    </source>
</reference>
<evidence type="ECO:0000256" key="1">
    <source>
        <dbReference type="ARBA" id="ARBA00022630"/>
    </source>
</evidence>
<dbReference type="Proteomes" id="UP000510621">
    <property type="component" value="Chromosome"/>
</dbReference>
<dbReference type="GO" id="GO:0016491">
    <property type="term" value="F:oxidoreductase activity"/>
    <property type="evidence" value="ECO:0007669"/>
    <property type="project" value="UniProtKB-KW"/>
</dbReference>
<dbReference type="PANTHER" id="PTHR23026">
    <property type="entry name" value="NADPH NITROREDUCTASE"/>
    <property type="match status" value="1"/>
</dbReference>
<dbReference type="InterPro" id="IPR000415">
    <property type="entry name" value="Nitroreductase-like"/>
</dbReference>
<evidence type="ECO:0000256" key="3">
    <source>
        <dbReference type="ARBA" id="ARBA00023002"/>
    </source>
</evidence>
<dbReference type="EMBL" id="CP059265">
    <property type="protein sequence ID" value="QLQ30701.1"/>
    <property type="molecule type" value="Genomic_DNA"/>
</dbReference>
<keyword evidence="3" id="KW-0560">Oxidoreductase</keyword>
<dbReference type="InterPro" id="IPR050627">
    <property type="entry name" value="Nitroreductase/BluB"/>
</dbReference>
<protein>
    <submittedName>
        <fullName evidence="5">Nitroreductase</fullName>
    </submittedName>
</protein>
<keyword evidence="6" id="KW-1185">Reference proteome</keyword>
<gene>
    <name evidence="5" type="ORF">HZT40_02705</name>
</gene>
<dbReference type="KEGG" id="this:HZT40_02705"/>
<dbReference type="AlphaFoldDB" id="A0A7L6ANP1"/>
<accession>A0A7L6ANP1</accession>
<dbReference type="Pfam" id="PF00881">
    <property type="entry name" value="Nitroreductase"/>
    <property type="match status" value="1"/>
</dbReference>